<proteinExistence type="predicted"/>
<organism evidence="2 3">
    <name type="scientific">Botryobasidium botryosum (strain FD-172 SS1)</name>
    <dbReference type="NCBI Taxonomy" id="930990"/>
    <lineage>
        <taxon>Eukaryota</taxon>
        <taxon>Fungi</taxon>
        <taxon>Dikarya</taxon>
        <taxon>Basidiomycota</taxon>
        <taxon>Agaricomycotina</taxon>
        <taxon>Agaricomycetes</taxon>
        <taxon>Cantharellales</taxon>
        <taxon>Botryobasidiaceae</taxon>
        <taxon>Botryobasidium</taxon>
    </lineage>
</organism>
<name>A0A067M9D7_BOTB1</name>
<evidence type="ECO:0000313" key="3">
    <source>
        <dbReference type="Proteomes" id="UP000027195"/>
    </source>
</evidence>
<dbReference type="HOGENOM" id="CLU_2055193_0_0_1"/>
<dbReference type="EMBL" id="KL198094">
    <property type="protein sequence ID" value="KDQ08211.1"/>
    <property type="molecule type" value="Genomic_DNA"/>
</dbReference>
<evidence type="ECO:0000313" key="2">
    <source>
        <dbReference type="EMBL" id="KDQ08211.1"/>
    </source>
</evidence>
<dbReference type="AlphaFoldDB" id="A0A067M9D7"/>
<gene>
    <name evidence="2" type="ORF">BOTBODRAFT_119034</name>
</gene>
<protein>
    <submittedName>
        <fullName evidence="2">Uncharacterized protein</fullName>
    </submittedName>
</protein>
<reference evidence="3" key="1">
    <citation type="journal article" date="2014" name="Proc. Natl. Acad. Sci. U.S.A.">
        <title>Extensive sampling of basidiomycete genomes demonstrates inadequacy of the white-rot/brown-rot paradigm for wood decay fungi.</title>
        <authorList>
            <person name="Riley R."/>
            <person name="Salamov A.A."/>
            <person name="Brown D.W."/>
            <person name="Nagy L.G."/>
            <person name="Floudas D."/>
            <person name="Held B.W."/>
            <person name="Levasseur A."/>
            <person name="Lombard V."/>
            <person name="Morin E."/>
            <person name="Otillar R."/>
            <person name="Lindquist E.A."/>
            <person name="Sun H."/>
            <person name="LaButti K.M."/>
            <person name="Schmutz J."/>
            <person name="Jabbour D."/>
            <person name="Luo H."/>
            <person name="Baker S.E."/>
            <person name="Pisabarro A.G."/>
            <person name="Walton J.D."/>
            <person name="Blanchette R.A."/>
            <person name="Henrissat B."/>
            <person name="Martin F."/>
            <person name="Cullen D."/>
            <person name="Hibbett D.S."/>
            <person name="Grigoriev I.V."/>
        </authorList>
    </citation>
    <scope>NUCLEOTIDE SEQUENCE [LARGE SCALE GENOMIC DNA]</scope>
    <source>
        <strain evidence="3">FD-172 SS1</strain>
    </source>
</reference>
<dbReference type="Proteomes" id="UP000027195">
    <property type="component" value="Unassembled WGS sequence"/>
</dbReference>
<feature type="signal peptide" evidence="1">
    <location>
        <begin position="1"/>
        <end position="18"/>
    </location>
</feature>
<feature type="non-terminal residue" evidence="2">
    <location>
        <position position="1"/>
    </location>
</feature>
<accession>A0A067M9D7</accession>
<dbReference type="InParanoid" id="A0A067M9D7"/>
<keyword evidence="1" id="KW-0732">Signal</keyword>
<evidence type="ECO:0000256" key="1">
    <source>
        <dbReference type="SAM" id="SignalP"/>
    </source>
</evidence>
<keyword evidence="3" id="KW-1185">Reference proteome</keyword>
<dbReference type="OrthoDB" id="19861at2759"/>
<feature type="chain" id="PRO_5001644493" evidence="1">
    <location>
        <begin position="19"/>
        <end position="120"/>
    </location>
</feature>
<sequence length="120" mass="13547">GAGKSYFLLFALAKALECKYPVAFCNRSDSFYFFNKHGPQFIPLAALRPGALPENTLVLCDFQGRAEQPPIYFTNMVSTAFVVQATSPGVVQWKGWWKQRCAEVWTMNPWSEGEVIAARY</sequence>